<protein>
    <submittedName>
        <fullName evidence="1">Uncharacterized protein</fullName>
    </submittedName>
</protein>
<evidence type="ECO:0000313" key="2">
    <source>
        <dbReference type="Proteomes" id="UP000070700"/>
    </source>
</evidence>
<gene>
    <name evidence="1" type="ORF">LY89DRAFT_683215</name>
</gene>
<accession>A0A194XGR9</accession>
<dbReference type="InParanoid" id="A0A194XGR9"/>
<name>A0A194XGR9_MOLSC</name>
<dbReference type="EMBL" id="KQ947411">
    <property type="protein sequence ID" value="KUJ19336.1"/>
    <property type="molecule type" value="Genomic_DNA"/>
</dbReference>
<dbReference type="RefSeq" id="XP_018073691.1">
    <property type="nucleotide sequence ID" value="XM_018214662.1"/>
</dbReference>
<dbReference type="OrthoDB" id="425354at2759"/>
<dbReference type="AlphaFoldDB" id="A0A194XGR9"/>
<sequence length="188" mass="21114">MAAPAEVTLKDLTGEWVMNKTLSDDTDAILALQGIGWWTRKAIALATVTLHVKQYVDDNKHTHIDIEQTATGGIKGTAELRELDWVERTHNDHVFGDLKGKSRWLGLEGVEDPFLKDGWLDGDDETSGPAGEKHIESWAANEEKGWVADQIWGFAIIDGKRYYVRRVVVTKGDTVLKARLVYNWNGKK</sequence>
<dbReference type="PANTHER" id="PTHR38115:SF1">
    <property type="entry name" value="LIPOCALIN-LIKE DOMAIN-CONTAINING PROTEIN"/>
    <property type="match status" value="1"/>
</dbReference>
<dbReference type="KEGG" id="psco:LY89DRAFT_683215"/>
<keyword evidence="2" id="KW-1185">Reference proteome</keyword>
<evidence type="ECO:0000313" key="1">
    <source>
        <dbReference type="EMBL" id="KUJ19336.1"/>
    </source>
</evidence>
<dbReference type="PANTHER" id="PTHR38115">
    <property type="entry name" value="LIPOCALIN-LIKE DOMAIN-CONTAINING PROTEIN"/>
    <property type="match status" value="1"/>
</dbReference>
<dbReference type="InterPro" id="IPR053037">
    <property type="entry name" value="Pericyclase_pydY-like"/>
</dbReference>
<reference evidence="1 2" key="1">
    <citation type="submission" date="2015-10" db="EMBL/GenBank/DDBJ databases">
        <title>Full genome of DAOMC 229536 Phialocephala scopiformis, a fungal endophyte of spruce producing the potent anti-insectan compound rugulosin.</title>
        <authorList>
            <consortium name="DOE Joint Genome Institute"/>
            <person name="Walker A.K."/>
            <person name="Frasz S.L."/>
            <person name="Seifert K.A."/>
            <person name="Miller J.D."/>
            <person name="Mondo S.J."/>
            <person name="Labutti K."/>
            <person name="Lipzen A."/>
            <person name="Dockter R."/>
            <person name="Kennedy M."/>
            <person name="Grigoriev I.V."/>
            <person name="Spatafora J.W."/>
        </authorList>
    </citation>
    <scope>NUCLEOTIDE SEQUENCE [LARGE SCALE GENOMIC DNA]</scope>
    <source>
        <strain evidence="1 2">CBS 120377</strain>
    </source>
</reference>
<proteinExistence type="predicted"/>
<dbReference type="Gene3D" id="2.40.128.20">
    <property type="match status" value="1"/>
</dbReference>
<dbReference type="InterPro" id="IPR012674">
    <property type="entry name" value="Calycin"/>
</dbReference>
<dbReference type="Proteomes" id="UP000070700">
    <property type="component" value="Unassembled WGS sequence"/>
</dbReference>
<dbReference type="GeneID" id="28824388"/>
<organism evidence="1 2">
    <name type="scientific">Mollisia scopiformis</name>
    <name type="common">Conifer needle endophyte fungus</name>
    <name type="synonym">Phialocephala scopiformis</name>
    <dbReference type="NCBI Taxonomy" id="149040"/>
    <lineage>
        <taxon>Eukaryota</taxon>
        <taxon>Fungi</taxon>
        <taxon>Dikarya</taxon>
        <taxon>Ascomycota</taxon>
        <taxon>Pezizomycotina</taxon>
        <taxon>Leotiomycetes</taxon>
        <taxon>Helotiales</taxon>
        <taxon>Mollisiaceae</taxon>
        <taxon>Mollisia</taxon>
    </lineage>
</organism>